<evidence type="ECO:0000313" key="9">
    <source>
        <dbReference type="EMBL" id="TCT19642.1"/>
    </source>
</evidence>
<feature type="transmembrane region" description="Helical" evidence="7">
    <location>
        <begin position="362"/>
        <end position="379"/>
    </location>
</feature>
<feature type="transmembrane region" description="Helical" evidence="7">
    <location>
        <begin position="159"/>
        <end position="178"/>
    </location>
</feature>
<evidence type="ECO:0000256" key="3">
    <source>
        <dbReference type="ARBA" id="ARBA00022475"/>
    </source>
</evidence>
<keyword evidence="10" id="KW-1185">Reference proteome</keyword>
<feature type="domain" description="Major facilitator superfamily (MFS) profile" evidence="8">
    <location>
        <begin position="7"/>
        <end position="383"/>
    </location>
</feature>
<proteinExistence type="predicted"/>
<evidence type="ECO:0000256" key="7">
    <source>
        <dbReference type="SAM" id="Phobius"/>
    </source>
</evidence>
<name>A0A4V2V136_9BACI</name>
<dbReference type="GO" id="GO:0022857">
    <property type="term" value="F:transmembrane transporter activity"/>
    <property type="evidence" value="ECO:0007669"/>
    <property type="project" value="InterPro"/>
</dbReference>
<dbReference type="PROSITE" id="PS50850">
    <property type="entry name" value="MFS"/>
    <property type="match status" value="1"/>
</dbReference>
<dbReference type="Gene3D" id="1.20.1250.20">
    <property type="entry name" value="MFS general substrate transporter like domains"/>
    <property type="match status" value="2"/>
</dbReference>
<feature type="transmembrane region" description="Helical" evidence="7">
    <location>
        <begin position="45"/>
        <end position="61"/>
    </location>
</feature>
<feature type="transmembrane region" description="Helical" evidence="7">
    <location>
        <begin position="12"/>
        <end position="33"/>
    </location>
</feature>
<dbReference type="SUPFAM" id="SSF103473">
    <property type="entry name" value="MFS general substrate transporter"/>
    <property type="match status" value="1"/>
</dbReference>
<feature type="transmembrane region" description="Helical" evidence="7">
    <location>
        <begin position="272"/>
        <end position="290"/>
    </location>
</feature>
<sequence length="391" mass="42835">MVSEKGRFRILVALVLISGFSQGMLLPLIAVILEQKGISSSVNGLHATGLYIGVLLASPFMEKPLRTYGYKPIILTGGAFVFLSLFFFTLWESLWFWFMLRMLIGIGDHVLHFGTQTWITTTSEKHNRGRRMALYGLSFGLGFAMGPLMTRLIYVHPALPFLVSAILSLLIWGLLFFVRNEWPEDEDAYEVTSNSSAGRFKEAVQIAWIALLPPFAYGFLEATLHGNFPVYGMRIGHDVETLSLIIPAFAVGSLVTQLPLGVLSDKIGRKQVLAIVLAGGGITFFLAGVLEHSVIWLFVLFTLAGMLVGSIYSLGISYMTDMLPKTLHPAGNILCGISFSLGSITGPFLGGLFIQFVPGASFFYLITAVIFILFVLIMIKGTNPSEISNTA</sequence>
<evidence type="ECO:0000256" key="1">
    <source>
        <dbReference type="ARBA" id="ARBA00004651"/>
    </source>
</evidence>
<dbReference type="RefSeq" id="WP_132372392.1">
    <property type="nucleotide sequence ID" value="NZ_SMAN01000017.1"/>
</dbReference>
<evidence type="ECO:0000259" key="8">
    <source>
        <dbReference type="PROSITE" id="PS50850"/>
    </source>
</evidence>
<dbReference type="PANTHER" id="PTHR23521">
    <property type="entry name" value="TRANSPORTER MFS SUPERFAMILY"/>
    <property type="match status" value="1"/>
</dbReference>
<protein>
    <submittedName>
        <fullName evidence="9">Putative MFS family arabinose efflux permease</fullName>
    </submittedName>
</protein>
<dbReference type="AlphaFoldDB" id="A0A4V2V136"/>
<keyword evidence="6 7" id="KW-0472">Membrane</keyword>
<feature type="transmembrane region" description="Helical" evidence="7">
    <location>
        <begin position="331"/>
        <end position="356"/>
    </location>
</feature>
<dbReference type="CDD" id="cd17477">
    <property type="entry name" value="MFS_YcaD_like"/>
    <property type="match status" value="1"/>
</dbReference>
<evidence type="ECO:0000313" key="10">
    <source>
        <dbReference type="Proteomes" id="UP000294650"/>
    </source>
</evidence>
<keyword evidence="4 7" id="KW-0812">Transmembrane</keyword>
<feature type="transmembrane region" description="Helical" evidence="7">
    <location>
        <begin position="240"/>
        <end position="260"/>
    </location>
</feature>
<evidence type="ECO:0000256" key="5">
    <source>
        <dbReference type="ARBA" id="ARBA00022989"/>
    </source>
</evidence>
<evidence type="ECO:0000256" key="2">
    <source>
        <dbReference type="ARBA" id="ARBA00022448"/>
    </source>
</evidence>
<evidence type="ECO:0000256" key="6">
    <source>
        <dbReference type="ARBA" id="ARBA00023136"/>
    </source>
</evidence>
<dbReference type="InterPro" id="IPR011701">
    <property type="entry name" value="MFS"/>
</dbReference>
<dbReference type="GO" id="GO:0005886">
    <property type="term" value="C:plasma membrane"/>
    <property type="evidence" value="ECO:0007669"/>
    <property type="project" value="UniProtKB-SubCell"/>
</dbReference>
<dbReference type="PANTHER" id="PTHR23521:SF2">
    <property type="entry name" value="TRANSPORTER MFS SUPERFAMILY"/>
    <property type="match status" value="1"/>
</dbReference>
<feature type="transmembrane region" description="Helical" evidence="7">
    <location>
        <begin position="132"/>
        <end position="153"/>
    </location>
</feature>
<keyword evidence="3" id="KW-1003">Cell membrane</keyword>
<reference evidence="9 10" key="1">
    <citation type="submission" date="2019-03" db="EMBL/GenBank/DDBJ databases">
        <title>Genomic Encyclopedia of Type Strains, Phase IV (KMG-IV): sequencing the most valuable type-strain genomes for metagenomic binning, comparative biology and taxonomic classification.</title>
        <authorList>
            <person name="Goeker M."/>
        </authorList>
    </citation>
    <scope>NUCLEOTIDE SEQUENCE [LARGE SCALE GENOMIC DNA]</scope>
    <source>
        <strain evidence="9 10">DSM 25894</strain>
    </source>
</reference>
<gene>
    <name evidence="9" type="ORF">EDD68_11736</name>
</gene>
<dbReference type="EMBL" id="SMAN01000017">
    <property type="protein sequence ID" value="TCT19642.1"/>
    <property type="molecule type" value="Genomic_DNA"/>
</dbReference>
<dbReference type="Pfam" id="PF07690">
    <property type="entry name" value="MFS_1"/>
    <property type="match status" value="1"/>
</dbReference>
<dbReference type="InterPro" id="IPR047200">
    <property type="entry name" value="MFS_YcaD-like"/>
</dbReference>
<comment type="caution">
    <text evidence="9">The sequence shown here is derived from an EMBL/GenBank/DDBJ whole genome shotgun (WGS) entry which is preliminary data.</text>
</comment>
<organism evidence="9 10">
    <name type="scientific">Melghiribacillus thermohalophilus</name>
    <dbReference type="NCBI Taxonomy" id="1324956"/>
    <lineage>
        <taxon>Bacteria</taxon>
        <taxon>Bacillati</taxon>
        <taxon>Bacillota</taxon>
        <taxon>Bacilli</taxon>
        <taxon>Bacillales</taxon>
        <taxon>Bacillaceae</taxon>
        <taxon>Melghiribacillus</taxon>
    </lineage>
</organism>
<comment type="subcellular location">
    <subcellularLocation>
        <location evidence="1">Cell membrane</location>
        <topology evidence="1">Multi-pass membrane protein</topology>
    </subcellularLocation>
</comment>
<accession>A0A4V2V136</accession>
<feature type="transmembrane region" description="Helical" evidence="7">
    <location>
        <begin position="68"/>
        <end position="88"/>
    </location>
</feature>
<feature type="transmembrane region" description="Helical" evidence="7">
    <location>
        <begin position="203"/>
        <end position="220"/>
    </location>
</feature>
<dbReference type="Proteomes" id="UP000294650">
    <property type="component" value="Unassembled WGS sequence"/>
</dbReference>
<keyword evidence="5 7" id="KW-1133">Transmembrane helix</keyword>
<feature type="transmembrane region" description="Helical" evidence="7">
    <location>
        <begin position="296"/>
        <end position="319"/>
    </location>
</feature>
<evidence type="ECO:0000256" key="4">
    <source>
        <dbReference type="ARBA" id="ARBA00022692"/>
    </source>
</evidence>
<dbReference type="InterPro" id="IPR036259">
    <property type="entry name" value="MFS_trans_sf"/>
</dbReference>
<keyword evidence="2" id="KW-0813">Transport</keyword>
<dbReference type="InterPro" id="IPR020846">
    <property type="entry name" value="MFS_dom"/>
</dbReference>
<dbReference type="OrthoDB" id="478565at2"/>